<feature type="domain" description="AMP-dependent synthetase/ligase" evidence="1">
    <location>
        <begin position="31"/>
        <end position="437"/>
    </location>
</feature>
<dbReference type="PANTHER" id="PTHR22754">
    <property type="entry name" value="DISCO-INTERACTING PROTEIN 2 DIP2 -RELATED"/>
    <property type="match status" value="1"/>
</dbReference>
<gene>
    <name evidence="3" type="primary">LOC103487973</name>
</gene>
<dbReference type="InterPro" id="IPR000873">
    <property type="entry name" value="AMP-dep_synth/lig_dom"/>
</dbReference>
<dbReference type="eggNOG" id="KOG3628">
    <property type="taxonomic scope" value="Eukaryota"/>
</dbReference>
<dbReference type="PANTHER" id="PTHR22754:SF40">
    <property type="entry name" value="OS01G0636300 PROTEIN"/>
    <property type="match status" value="1"/>
</dbReference>
<dbReference type="Pfam" id="PF00501">
    <property type="entry name" value="AMP-binding"/>
    <property type="match status" value="1"/>
</dbReference>
<dbReference type="InParanoid" id="A0A1S3BAI6"/>
<dbReference type="GeneID" id="103487973"/>
<dbReference type="InterPro" id="IPR042099">
    <property type="entry name" value="ANL_N_sf"/>
</dbReference>
<dbReference type="Gene3D" id="3.30.300.30">
    <property type="match status" value="1"/>
</dbReference>
<dbReference type="RefSeq" id="XP_008444721.3">
    <property type="nucleotide sequence ID" value="XM_008446499.3"/>
</dbReference>
<dbReference type="AlphaFoldDB" id="A0A1S3BAI6"/>
<proteinExistence type="predicted"/>
<dbReference type="Proteomes" id="UP001652600">
    <property type="component" value="Chromosome 3"/>
</dbReference>
<protein>
    <submittedName>
        <fullName evidence="3">Uncharacterized protein LOC103487973</fullName>
    </submittedName>
</protein>
<organism evidence="2 3">
    <name type="scientific">Cucumis melo</name>
    <name type="common">Muskmelon</name>
    <dbReference type="NCBI Taxonomy" id="3656"/>
    <lineage>
        <taxon>Eukaryota</taxon>
        <taxon>Viridiplantae</taxon>
        <taxon>Streptophyta</taxon>
        <taxon>Embryophyta</taxon>
        <taxon>Tracheophyta</taxon>
        <taxon>Spermatophyta</taxon>
        <taxon>Magnoliopsida</taxon>
        <taxon>eudicotyledons</taxon>
        <taxon>Gunneridae</taxon>
        <taxon>Pentapetalae</taxon>
        <taxon>rosids</taxon>
        <taxon>fabids</taxon>
        <taxon>Cucurbitales</taxon>
        <taxon>Cucurbitaceae</taxon>
        <taxon>Benincaseae</taxon>
        <taxon>Cucumis</taxon>
    </lineage>
</organism>
<dbReference type="InterPro" id="IPR045851">
    <property type="entry name" value="AMP-bd_C_sf"/>
</dbReference>
<keyword evidence="2" id="KW-1185">Reference proteome</keyword>
<reference evidence="3" key="1">
    <citation type="submission" date="2025-08" db="UniProtKB">
        <authorList>
            <consortium name="RefSeq"/>
        </authorList>
    </citation>
    <scope>IDENTIFICATION</scope>
    <source>
        <tissue evidence="3">Stem</tissue>
    </source>
</reference>
<sequence length="629" mass="69480">MLYENFDPLFPEQPVVDRYLPVWASLPAFGSKPAFIWTEDGTVEAINEGSFLTYRQLHDTVQLITEQLLRQLRRRDTVVVLCSAGLDFVQLIYGCQRAGLVSVPISPPDVFSENENCHHLGRALSQTKPRAAIAHQSYITTVFRYISSSPADEKLALLLKSVQWISMESLKEPHKESELNQHKHHSFSHHSSSYSGCNPDDPYLIQYTSGATAISKPVVITAGAAAHNVRAARKAYDLNPNDVIVSWLPQFHDCGLMFLLLTVITGATCVLTSPISFVTQPITWLHLITAFKATCTPVPSFTLPLVLKRVGNYSSGRAGNLDLRSLRNLILINEPIYRSTVEEFVDVFKAVGLDPGCVSPSYGLAENCTFVSTAWCGGGGFPAMPSYRKLLPSGRLRDGMCKEIEVVVVNEETGEVVEDGVEGEIWISSPSNALGYLGHPSLTEETFHRKLKNKASLNFVRTGDRGVIKGSDRFLFVIGRCSDVIKFNDNNQQIHPHYIESTSYKNFSAYLRGGCIAAVKISSGTVALVAEMQRDDRNDAELLRKICEEIRKAVLIEEGIELGVVVLVKRGNVSKTTSGKVKRWVVKEKLGGGGLEVLMAVEFGKDCEGLKDLERKGEFGTRPVLLSML</sequence>
<evidence type="ECO:0000259" key="1">
    <source>
        <dbReference type="Pfam" id="PF00501"/>
    </source>
</evidence>
<evidence type="ECO:0000313" key="2">
    <source>
        <dbReference type="Proteomes" id="UP001652600"/>
    </source>
</evidence>
<dbReference type="Gene3D" id="3.40.50.12780">
    <property type="entry name" value="N-terminal domain of ligase-like"/>
    <property type="match status" value="1"/>
</dbReference>
<dbReference type="SUPFAM" id="SSF56801">
    <property type="entry name" value="Acetyl-CoA synthetase-like"/>
    <property type="match status" value="1"/>
</dbReference>
<dbReference type="KEGG" id="cmo:103487973"/>
<evidence type="ECO:0000313" key="3">
    <source>
        <dbReference type="RefSeq" id="XP_008444721.3"/>
    </source>
</evidence>
<accession>A0A1S3BAI6</accession>
<name>A0A1S3BAI6_CUCME</name>